<evidence type="ECO:0000313" key="7">
    <source>
        <dbReference type="EMBL" id="MBZ4038535.1"/>
    </source>
</evidence>
<evidence type="ECO:0000256" key="4">
    <source>
        <dbReference type="ARBA" id="ARBA00023136"/>
    </source>
</evidence>
<keyword evidence="3 5" id="KW-1133">Transmembrane helix</keyword>
<evidence type="ECO:0000256" key="5">
    <source>
        <dbReference type="SAM" id="Phobius"/>
    </source>
</evidence>
<protein>
    <submittedName>
        <fullName evidence="7">YIP1 family protein</fullName>
    </submittedName>
</protein>
<dbReference type="InterPro" id="IPR006977">
    <property type="entry name" value="Yip1_dom"/>
</dbReference>
<sequence length="235" mass="25138">MDTTLSPGQALVTIFTEPRRVFDSIPRRSMAYLPVLLALAGHVAIWVWYYQVVDIAWLQDRLIAQHADVTDSASRQAAASVLSRGGLLAMSVASALVVTPLVLAILAVYFLVAGKVLGQGRPYGQWFGFVAWGTAPALLLVPVMALQILFSGNGQVAPDALNPLSLNALVIGLEASSTWHGLASSLNLTTLWTVGLLAFGLQLWTRRGWAQAITTAMLPFVVVYGAWALKIVVAG</sequence>
<proteinExistence type="predicted"/>
<feature type="transmembrane region" description="Helical" evidence="5">
    <location>
        <begin position="29"/>
        <end position="49"/>
    </location>
</feature>
<dbReference type="EMBL" id="JAINZW010000001">
    <property type="protein sequence ID" value="MBZ4038535.1"/>
    <property type="molecule type" value="Genomic_DNA"/>
</dbReference>
<feature type="transmembrane region" description="Helical" evidence="5">
    <location>
        <begin position="126"/>
        <end position="150"/>
    </location>
</feature>
<reference evidence="7 8" key="1">
    <citation type="submission" date="2021-09" db="EMBL/GenBank/DDBJ databases">
        <title>Lysobacter sp. 13A isolated from the river sediment.</title>
        <authorList>
            <person name="Liu H."/>
            <person name="Li S."/>
            <person name="Mao S."/>
        </authorList>
    </citation>
    <scope>NUCLEOTIDE SEQUENCE [LARGE SCALE GENOMIC DNA]</scope>
    <source>
        <strain evidence="7 8">13A</strain>
    </source>
</reference>
<dbReference type="Pfam" id="PF04893">
    <property type="entry name" value="Yip1"/>
    <property type="match status" value="1"/>
</dbReference>
<keyword evidence="4 5" id="KW-0472">Membrane</keyword>
<accession>A0ABS7T3T5</accession>
<feature type="transmembrane region" description="Helical" evidence="5">
    <location>
        <begin position="208"/>
        <end position="229"/>
    </location>
</feature>
<feature type="transmembrane region" description="Helical" evidence="5">
    <location>
        <begin position="87"/>
        <end position="114"/>
    </location>
</feature>
<evidence type="ECO:0000313" key="8">
    <source>
        <dbReference type="Proteomes" id="UP001430954"/>
    </source>
</evidence>
<evidence type="ECO:0000256" key="2">
    <source>
        <dbReference type="ARBA" id="ARBA00022692"/>
    </source>
</evidence>
<dbReference type="Proteomes" id="UP001430954">
    <property type="component" value="Unassembled WGS sequence"/>
</dbReference>
<keyword evidence="2 5" id="KW-0812">Transmembrane</keyword>
<evidence type="ECO:0000256" key="3">
    <source>
        <dbReference type="ARBA" id="ARBA00022989"/>
    </source>
</evidence>
<evidence type="ECO:0000256" key="1">
    <source>
        <dbReference type="ARBA" id="ARBA00004141"/>
    </source>
</evidence>
<organism evidence="7 8">
    <name type="scientific">Novilysobacter selenitireducens</name>
    <dbReference type="NCBI Taxonomy" id="2872639"/>
    <lineage>
        <taxon>Bacteria</taxon>
        <taxon>Pseudomonadati</taxon>
        <taxon>Pseudomonadota</taxon>
        <taxon>Gammaproteobacteria</taxon>
        <taxon>Lysobacterales</taxon>
        <taxon>Lysobacteraceae</taxon>
        <taxon>Novilysobacter</taxon>
    </lineage>
</organism>
<dbReference type="RefSeq" id="WP_223674714.1">
    <property type="nucleotide sequence ID" value="NZ_JAINZW010000001.1"/>
</dbReference>
<gene>
    <name evidence="7" type="ORF">K6753_03150</name>
</gene>
<name>A0ABS7T3T5_9GAMM</name>
<comment type="subcellular location">
    <subcellularLocation>
        <location evidence="1">Membrane</location>
        <topology evidence="1">Multi-pass membrane protein</topology>
    </subcellularLocation>
</comment>
<comment type="caution">
    <text evidence="7">The sequence shown here is derived from an EMBL/GenBank/DDBJ whole genome shotgun (WGS) entry which is preliminary data.</text>
</comment>
<keyword evidence="8" id="KW-1185">Reference proteome</keyword>
<feature type="domain" description="Yip1" evidence="6">
    <location>
        <begin position="13"/>
        <end position="228"/>
    </location>
</feature>
<feature type="transmembrane region" description="Helical" evidence="5">
    <location>
        <begin position="179"/>
        <end position="201"/>
    </location>
</feature>
<evidence type="ECO:0000259" key="6">
    <source>
        <dbReference type="Pfam" id="PF04893"/>
    </source>
</evidence>